<dbReference type="OrthoDB" id="291892at2"/>
<dbReference type="PIRSF" id="PIRSF019083">
    <property type="entry name" value="UCP019083_VanZ"/>
    <property type="match status" value="1"/>
</dbReference>
<evidence type="ECO:0000313" key="6">
    <source>
        <dbReference type="EMBL" id="VCT86110.1"/>
    </source>
</evidence>
<reference evidence="5 7" key="1">
    <citation type="submission" date="2017-10" db="EMBL/GenBank/DDBJ databases">
        <title>Effective Description of Clostridium neonatale sp. nov. linked to necrotizing enterocolitis in neonates and a clarification of species assignable to the genus Clostridium (Prazmowski 1880) emend. Lawson and Rainey 2016.</title>
        <authorList>
            <person name="Bernard K."/>
            <person name="Burdz T."/>
            <person name="Wiebe D."/>
            <person name="Balcewich B."/>
            <person name="Alfa M."/>
            <person name="Bernier A.-M."/>
        </authorList>
    </citation>
    <scope>NUCLEOTIDE SEQUENCE [LARGE SCALE GENOMIC DNA]</scope>
    <source>
        <strain evidence="5 7">LCDC99A005</strain>
    </source>
</reference>
<evidence type="ECO:0000313" key="3">
    <source>
        <dbReference type="EMBL" id="CAG9704060.1"/>
    </source>
</evidence>
<reference evidence="4" key="4">
    <citation type="submission" date="2022-10" db="EMBL/GenBank/DDBJ databases">
        <authorList>
            <person name="Aires J."/>
            <person name="Mesa V."/>
        </authorList>
    </citation>
    <scope>NUCLEOTIDE SEQUENCE</scope>
    <source>
        <strain evidence="4">Clostridium neonatale JD116</strain>
    </source>
</reference>
<organism evidence="5 7">
    <name type="scientific">Clostridium neonatale</name>
    <dbReference type="NCBI Taxonomy" id="137838"/>
    <lineage>
        <taxon>Bacteria</taxon>
        <taxon>Bacillati</taxon>
        <taxon>Bacillota</taxon>
        <taxon>Clostridia</taxon>
        <taxon>Eubacteriales</taxon>
        <taxon>Clostridiaceae</taxon>
        <taxon>Clostridium</taxon>
    </lineage>
</organism>
<feature type="domain" description="VanZ-like" evidence="2">
    <location>
        <begin position="10"/>
        <end position="137"/>
    </location>
</feature>
<name>A0A2A7MLZ6_9CLOT</name>
<evidence type="ECO:0000313" key="8">
    <source>
        <dbReference type="Proteomes" id="UP000431451"/>
    </source>
</evidence>
<accession>A0A2A7MLZ6</accession>
<keyword evidence="7" id="KW-1185">Reference proteome</keyword>
<dbReference type="EMBL" id="CAMTCP010000239">
    <property type="protein sequence ID" value="CAI3624261.1"/>
    <property type="molecule type" value="Genomic_DNA"/>
</dbReference>
<feature type="transmembrane region" description="Helical" evidence="1">
    <location>
        <begin position="91"/>
        <end position="110"/>
    </location>
</feature>
<evidence type="ECO:0000313" key="4">
    <source>
        <dbReference type="EMBL" id="CAI3624261.1"/>
    </source>
</evidence>
<dbReference type="Proteomes" id="UP001189143">
    <property type="component" value="Unassembled WGS sequence"/>
</dbReference>
<reference evidence="3" key="3">
    <citation type="submission" date="2021-10" db="EMBL/GenBank/DDBJ databases">
        <authorList>
            <person name="Mesa V."/>
        </authorList>
    </citation>
    <scope>NUCLEOTIDE SEQUENCE</scope>
    <source>
        <strain evidence="3">CC3_PB</strain>
    </source>
</reference>
<dbReference type="GeneID" id="68879250"/>
<dbReference type="NCBIfam" id="NF037970">
    <property type="entry name" value="vanZ_1"/>
    <property type="match status" value="1"/>
</dbReference>
<reference evidence="6 8" key="2">
    <citation type="submission" date="2018-06" db="EMBL/GenBank/DDBJ databases">
        <authorList>
            <consortium name="IHU Genomes"/>
        </authorList>
    </citation>
    <scope>NUCLEOTIDE SEQUENCE [LARGE SCALE GENOMIC DNA]</scope>
    <source>
        <strain evidence="6 8">NEC25</strain>
    </source>
</reference>
<dbReference type="PANTHER" id="PTHR28008">
    <property type="entry name" value="DOMAIN PROTEIN, PUTATIVE (AFU_ORTHOLOGUE AFUA_3G10980)-RELATED"/>
    <property type="match status" value="1"/>
</dbReference>
<dbReference type="Proteomes" id="UP000789738">
    <property type="component" value="Unassembled WGS sequence"/>
</dbReference>
<dbReference type="InterPro" id="IPR006976">
    <property type="entry name" value="VanZ-like"/>
</dbReference>
<dbReference type="InterPro" id="IPR016747">
    <property type="entry name" value="Phosphotransbutyrylase"/>
</dbReference>
<dbReference type="RefSeq" id="WP_058296866.1">
    <property type="nucleotide sequence ID" value="NZ_CAKJVD010000044.1"/>
</dbReference>
<proteinExistence type="predicted"/>
<dbReference type="EMBL" id="PDCJ01000001">
    <property type="protein sequence ID" value="PEG32725.1"/>
    <property type="molecule type" value="Genomic_DNA"/>
</dbReference>
<dbReference type="STRING" id="137838.GCA_001458595_04266"/>
<evidence type="ECO:0000313" key="7">
    <source>
        <dbReference type="Proteomes" id="UP000220840"/>
    </source>
</evidence>
<evidence type="ECO:0000256" key="1">
    <source>
        <dbReference type="SAM" id="Phobius"/>
    </source>
</evidence>
<evidence type="ECO:0000313" key="5">
    <source>
        <dbReference type="EMBL" id="PEG32725.1"/>
    </source>
</evidence>
<dbReference type="EMBL" id="CAKJVE010000004">
    <property type="protein sequence ID" value="CAG9704060.1"/>
    <property type="molecule type" value="Genomic_DNA"/>
</dbReference>
<evidence type="ECO:0000259" key="2">
    <source>
        <dbReference type="Pfam" id="PF04892"/>
    </source>
</evidence>
<feature type="transmembrane region" description="Helical" evidence="1">
    <location>
        <begin position="7"/>
        <end position="28"/>
    </location>
</feature>
<dbReference type="PANTHER" id="PTHR28008:SF1">
    <property type="entry name" value="DOMAIN PROTEIN, PUTATIVE (AFU_ORTHOLOGUE AFUA_3G10980)-RELATED"/>
    <property type="match status" value="1"/>
</dbReference>
<keyword evidence="1" id="KW-0812">Transmembrane</keyword>
<keyword evidence="1" id="KW-0472">Membrane</keyword>
<dbReference type="Proteomes" id="UP000431451">
    <property type="component" value="Unassembled WGS sequence"/>
</dbReference>
<feature type="transmembrane region" description="Helical" evidence="1">
    <location>
        <begin position="122"/>
        <end position="142"/>
    </location>
</feature>
<dbReference type="EMBL" id="UWJD01000003">
    <property type="protein sequence ID" value="VCT86110.1"/>
    <property type="molecule type" value="Genomic_DNA"/>
</dbReference>
<keyword evidence="1" id="KW-1133">Transmembrane helix</keyword>
<protein>
    <submittedName>
        <fullName evidence="3">Phosphotransbutyrylase</fullName>
    </submittedName>
    <submittedName>
        <fullName evidence="5">VanZ family protein</fullName>
    </submittedName>
</protein>
<dbReference type="Pfam" id="PF04892">
    <property type="entry name" value="VanZ"/>
    <property type="match status" value="1"/>
</dbReference>
<feature type="transmembrane region" description="Helical" evidence="1">
    <location>
        <begin position="65"/>
        <end position="85"/>
    </location>
</feature>
<dbReference type="Proteomes" id="UP000220840">
    <property type="component" value="Unassembled WGS sequence"/>
</dbReference>
<dbReference type="AlphaFoldDB" id="A0A2A7MLZ6"/>
<gene>
    <name evidence="4" type="ORF">CNEO2_410052</name>
    <name evidence="3" type="ORF">CNEO_40964</name>
    <name evidence="6" type="ORF">CNEONATNEC25_03715</name>
    <name evidence="5" type="ORF">CQ394_13850</name>
</gene>
<sequence>MRNKRKIFYWTLLISWMIFIAIMSHKPANISDSYSMAIIFGIDKLGLPLNLVFGDLSNFIIRKSAHFIEYMILSILVTNVVNLYLNKKRSILITVIFVFLYACSDEFHQLFVQGRQGSFRDVLIDTAGGIAAVIVKMLYNMFLKKR</sequence>